<dbReference type="InterPro" id="IPR058240">
    <property type="entry name" value="rSAM_sf"/>
</dbReference>
<comment type="caution">
    <text evidence="7">The sequence shown here is derived from an EMBL/GenBank/DDBJ whole genome shotgun (WGS) entry which is preliminary data.</text>
</comment>
<evidence type="ECO:0000313" key="7">
    <source>
        <dbReference type="EMBL" id="MCF1592259.1"/>
    </source>
</evidence>
<evidence type="ECO:0000256" key="5">
    <source>
        <dbReference type="ARBA" id="ARBA00023004"/>
    </source>
</evidence>
<evidence type="ECO:0000256" key="1">
    <source>
        <dbReference type="ARBA" id="ARBA00001966"/>
    </source>
</evidence>
<name>A0A9X1PU17_STRM4</name>
<accession>A0A9X1PU17</accession>
<dbReference type="InterPro" id="IPR007197">
    <property type="entry name" value="rSAM"/>
</dbReference>
<dbReference type="EMBL" id="JAKEIP010000003">
    <property type="protein sequence ID" value="MCF1592259.1"/>
    <property type="molecule type" value="Genomic_DNA"/>
</dbReference>
<keyword evidence="2" id="KW-0004">4Fe-4S</keyword>
<keyword evidence="4" id="KW-0479">Metal-binding</keyword>
<dbReference type="GO" id="GO:0004748">
    <property type="term" value="F:ribonucleoside-diphosphate reductase activity, thioredoxin disulfide as acceptor"/>
    <property type="evidence" value="ECO:0007669"/>
    <property type="project" value="TreeGrafter"/>
</dbReference>
<dbReference type="InterPro" id="IPR034457">
    <property type="entry name" value="Organic_radical-activating"/>
</dbReference>
<gene>
    <name evidence="7" type="ORF">L0P92_01560</name>
</gene>
<dbReference type="GO" id="GO:0051539">
    <property type="term" value="F:4 iron, 4 sulfur cluster binding"/>
    <property type="evidence" value="ECO:0007669"/>
    <property type="project" value="UniProtKB-KW"/>
</dbReference>
<evidence type="ECO:0000256" key="3">
    <source>
        <dbReference type="ARBA" id="ARBA00022691"/>
    </source>
</evidence>
<dbReference type="Pfam" id="PF13353">
    <property type="entry name" value="Fer4_12"/>
    <property type="match status" value="1"/>
</dbReference>
<comment type="cofactor">
    <cofactor evidence="1">
        <name>[4Fe-4S] cluster</name>
        <dbReference type="ChEBI" id="CHEBI:49883"/>
    </cofactor>
</comment>
<dbReference type="RefSeq" id="WP_234760544.1">
    <property type="nucleotide sequence ID" value="NZ_JAKEIP010000003.1"/>
</dbReference>
<keyword evidence="3" id="KW-0949">S-adenosyl-L-methionine</keyword>
<keyword evidence="8" id="KW-1185">Reference proteome</keyword>
<proteinExistence type="predicted"/>
<dbReference type="GO" id="GO:0046872">
    <property type="term" value="F:metal ion binding"/>
    <property type="evidence" value="ECO:0007669"/>
    <property type="project" value="UniProtKB-KW"/>
</dbReference>
<protein>
    <submittedName>
        <fullName evidence="7">Radical SAM protein</fullName>
    </submittedName>
</protein>
<evidence type="ECO:0000256" key="2">
    <source>
        <dbReference type="ARBA" id="ARBA00022485"/>
    </source>
</evidence>
<dbReference type="SFLD" id="SFLDS00029">
    <property type="entry name" value="Radical_SAM"/>
    <property type="match status" value="1"/>
</dbReference>
<keyword evidence="6" id="KW-0411">Iron-sulfur</keyword>
<keyword evidence="5" id="KW-0408">Iron</keyword>
<dbReference type="SUPFAM" id="SSF102114">
    <property type="entry name" value="Radical SAM enzymes"/>
    <property type="match status" value="1"/>
</dbReference>
<dbReference type="Gene3D" id="3.20.20.70">
    <property type="entry name" value="Aldolase class I"/>
    <property type="match status" value="1"/>
</dbReference>
<dbReference type="AlphaFoldDB" id="A0A9X1PU17"/>
<evidence type="ECO:0000256" key="4">
    <source>
        <dbReference type="ARBA" id="ARBA00022723"/>
    </source>
</evidence>
<evidence type="ECO:0000313" key="8">
    <source>
        <dbReference type="Proteomes" id="UP001139384"/>
    </source>
</evidence>
<dbReference type="InterPro" id="IPR013785">
    <property type="entry name" value="Aldolase_TIM"/>
</dbReference>
<dbReference type="Proteomes" id="UP001139384">
    <property type="component" value="Unassembled WGS sequence"/>
</dbReference>
<dbReference type="CDD" id="cd01335">
    <property type="entry name" value="Radical_SAM"/>
    <property type="match status" value="1"/>
</dbReference>
<dbReference type="PANTHER" id="PTHR30352">
    <property type="entry name" value="PYRUVATE FORMATE-LYASE-ACTIVATING ENZYME"/>
    <property type="match status" value="1"/>
</dbReference>
<organism evidence="7 8">
    <name type="scientific">Streptomyces muensis</name>
    <dbReference type="NCBI Taxonomy" id="1077944"/>
    <lineage>
        <taxon>Bacteria</taxon>
        <taxon>Bacillati</taxon>
        <taxon>Actinomycetota</taxon>
        <taxon>Actinomycetes</taxon>
        <taxon>Kitasatosporales</taxon>
        <taxon>Streptomycetaceae</taxon>
        <taxon>Streptomyces</taxon>
    </lineage>
</organism>
<sequence length="207" mass="21620">MAGVSGLGMPWRLHAVLPRSAANGPGVRYVVWSQGCALGCPGCFNPETHSAAGPGLAREVGEVAEEVLADAGRLEGVTLTGGEPLEQPAAVAAFCAEVRARSGLSVIVLTGFTRAEIESDPARSAAVADADLVIAGRYNARLRLARGLRGSSNKEYWTRTGRYTADDLDAVPELEITVADDATVTFTGMVAPGGEFFSADRGHRGHR</sequence>
<evidence type="ECO:0000256" key="6">
    <source>
        <dbReference type="ARBA" id="ARBA00023014"/>
    </source>
</evidence>
<reference evidence="7" key="1">
    <citation type="submission" date="2022-01" db="EMBL/GenBank/DDBJ databases">
        <title>Draft Genome Sequences of Seven Type Strains of the Genus Streptomyces.</title>
        <authorList>
            <person name="Aziz S."/>
            <person name="Coretto E."/>
            <person name="Chronakova A."/>
            <person name="Sproer C."/>
            <person name="Huber K."/>
            <person name="Nouioui I."/>
            <person name="Gross H."/>
        </authorList>
    </citation>
    <scope>NUCLEOTIDE SEQUENCE</scope>
    <source>
        <strain evidence="7">DSM 103493</strain>
    </source>
</reference>
<dbReference type="PANTHER" id="PTHR30352:SF2">
    <property type="entry name" value="ANAEROBIC RIBONUCLEOSIDE-TRIPHOSPHATE REDUCTASE-ACTIVATING PROTEIN"/>
    <property type="match status" value="1"/>
</dbReference>